<reference evidence="9" key="1">
    <citation type="submission" date="2017-02" db="EMBL/GenBank/DDBJ databases">
        <authorList>
            <person name="Varghese N."/>
            <person name="Submissions S."/>
        </authorList>
    </citation>
    <scope>NUCLEOTIDE SEQUENCE [LARGE SCALE GENOMIC DNA]</scope>
    <source>
        <strain evidence="9">DSM 3072</strain>
    </source>
</reference>
<dbReference type="InterPro" id="IPR036162">
    <property type="entry name" value="Resolvase-like_N_sf"/>
</dbReference>
<proteinExistence type="inferred from homology"/>
<dbReference type="GO" id="GO:0015074">
    <property type="term" value="P:DNA integration"/>
    <property type="evidence" value="ECO:0007669"/>
    <property type="project" value="UniProtKB-KW"/>
</dbReference>
<evidence type="ECO:0000256" key="3">
    <source>
        <dbReference type="ARBA" id="ARBA00023125"/>
    </source>
</evidence>
<evidence type="ECO:0000259" key="7">
    <source>
        <dbReference type="PROSITE" id="PS51736"/>
    </source>
</evidence>
<evidence type="ECO:0000256" key="4">
    <source>
        <dbReference type="ARBA" id="ARBA00023172"/>
    </source>
</evidence>
<feature type="active site" description="O-(5'-phospho-DNA)-serine intermediate" evidence="5 6">
    <location>
        <position position="9"/>
    </location>
</feature>
<dbReference type="InterPro" id="IPR050639">
    <property type="entry name" value="SSR_resolvase"/>
</dbReference>
<keyword evidence="4" id="KW-0233">DNA recombination</keyword>
<dbReference type="RefSeq" id="WP_078927886.1">
    <property type="nucleotide sequence ID" value="NZ_FUXX01000002.1"/>
</dbReference>
<evidence type="ECO:0000256" key="5">
    <source>
        <dbReference type="PIRSR" id="PIRSR606118-50"/>
    </source>
</evidence>
<dbReference type="Pfam" id="PF00239">
    <property type="entry name" value="Resolvase"/>
    <property type="match status" value="1"/>
</dbReference>
<dbReference type="InterPro" id="IPR006119">
    <property type="entry name" value="Resolv_N"/>
</dbReference>
<dbReference type="CDD" id="cd03768">
    <property type="entry name" value="SR_ResInv"/>
    <property type="match status" value="1"/>
</dbReference>
<evidence type="ECO:0000313" key="9">
    <source>
        <dbReference type="Proteomes" id="UP000242432"/>
    </source>
</evidence>
<dbReference type="SUPFAM" id="SSF53041">
    <property type="entry name" value="Resolvase-like"/>
    <property type="match status" value="1"/>
</dbReference>
<keyword evidence="3" id="KW-0238">DNA-binding</keyword>
<evidence type="ECO:0000256" key="6">
    <source>
        <dbReference type="PROSITE-ProRule" id="PRU10137"/>
    </source>
</evidence>
<accession>A0A1T4UYZ3</accession>
<dbReference type="PROSITE" id="PS51736">
    <property type="entry name" value="RECOMBINASES_3"/>
    <property type="match status" value="1"/>
</dbReference>
<dbReference type="PROSITE" id="PS00398">
    <property type="entry name" value="RECOMBINASES_2"/>
    <property type="match status" value="1"/>
</dbReference>
<evidence type="ECO:0000313" key="8">
    <source>
        <dbReference type="EMBL" id="SKA57621.1"/>
    </source>
</evidence>
<dbReference type="EMBL" id="FUXX01000002">
    <property type="protein sequence ID" value="SKA57621.1"/>
    <property type="molecule type" value="Genomic_DNA"/>
</dbReference>
<dbReference type="PANTHER" id="PTHR30461">
    <property type="entry name" value="DNA-INVERTASE FROM LAMBDOID PROPHAGE"/>
    <property type="match status" value="1"/>
</dbReference>
<comment type="similarity">
    <text evidence="1">Belongs to the site-specific recombinase resolvase family.</text>
</comment>
<dbReference type="Proteomes" id="UP000242432">
    <property type="component" value="Unassembled WGS sequence"/>
</dbReference>
<dbReference type="InterPro" id="IPR006118">
    <property type="entry name" value="Recombinase_CS"/>
</dbReference>
<dbReference type="Gene3D" id="3.40.50.1390">
    <property type="entry name" value="Resolvase, N-terminal catalytic domain"/>
    <property type="match status" value="1"/>
</dbReference>
<sequence>MIKGYARVSSLSQNLERQIVALREAGCEIIYQDKASGKDLNRPEYQKMKEELQPGDCIVFASLDRLSRNYKDTSNEWKSITQDKCCDIKVLDMPILDTKSNEAGLTGKVITNIVIELLAYCANIERDKIKERQTAGIKLAKTRGVKFGRTVSLSKEQFLYHYDSLQKGNISVTKLCEQLGISRKTFYNLRDKYIKN</sequence>
<dbReference type="PANTHER" id="PTHR30461:SF26">
    <property type="entry name" value="RESOLVASE HOMOLOG YNEB"/>
    <property type="match status" value="1"/>
</dbReference>
<keyword evidence="9" id="KW-1185">Reference proteome</keyword>
<dbReference type="GO" id="GO:0003677">
    <property type="term" value="F:DNA binding"/>
    <property type="evidence" value="ECO:0007669"/>
    <property type="project" value="UniProtKB-KW"/>
</dbReference>
<name>A0A1T4UYZ3_9GAMM</name>
<protein>
    <submittedName>
        <fullName evidence="8">Site-specific DNA recombinase</fullName>
    </submittedName>
</protein>
<organism evidence="8 9">
    <name type="scientific">Succinivibrio dextrinosolvens DSM 3072</name>
    <dbReference type="NCBI Taxonomy" id="1123324"/>
    <lineage>
        <taxon>Bacteria</taxon>
        <taxon>Pseudomonadati</taxon>
        <taxon>Pseudomonadota</taxon>
        <taxon>Gammaproteobacteria</taxon>
        <taxon>Aeromonadales</taxon>
        <taxon>Succinivibrionaceae</taxon>
        <taxon>Succinivibrio</taxon>
    </lineage>
</organism>
<gene>
    <name evidence="8" type="ORF">SAMN02745213_00266</name>
</gene>
<dbReference type="PROSITE" id="PS00397">
    <property type="entry name" value="RECOMBINASES_1"/>
    <property type="match status" value="1"/>
</dbReference>
<dbReference type="SMART" id="SM00857">
    <property type="entry name" value="Resolvase"/>
    <property type="match status" value="1"/>
</dbReference>
<keyword evidence="2" id="KW-0229">DNA integration</keyword>
<feature type="domain" description="Resolvase/invertase-type recombinase catalytic" evidence="7">
    <location>
        <begin position="1"/>
        <end position="144"/>
    </location>
</feature>
<dbReference type="AlphaFoldDB" id="A0A1T4UYZ3"/>
<evidence type="ECO:0000256" key="1">
    <source>
        <dbReference type="ARBA" id="ARBA00009913"/>
    </source>
</evidence>
<dbReference type="GO" id="GO:0000150">
    <property type="term" value="F:DNA strand exchange activity"/>
    <property type="evidence" value="ECO:0007669"/>
    <property type="project" value="InterPro"/>
</dbReference>
<evidence type="ECO:0000256" key="2">
    <source>
        <dbReference type="ARBA" id="ARBA00022908"/>
    </source>
</evidence>